<organism evidence="2 3">
    <name type="scientific">Croceitalea vernalis</name>
    <dbReference type="NCBI Taxonomy" id="3075599"/>
    <lineage>
        <taxon>Bacteria</taxon>
        <taxon>Pseudomonadati</taxon>
        <taxon>Bacteroidota</taxon>
        <taxon>Flavobacteriia</taxon>
        <taxon>Flavobacteriales</taxon>
        <taxon>Flavobacteriaceae</taxon>
        <taxon>Croceitalea</taxon>
    </lineage>
</organism>
<dbReference type="InterPro" id="IPR025345">
    <property type="entry name" value="DUF4249"/>
</dbReference>
<comment type="caution">
    <text evidence="2">The sequence shown here is derived from an EMBL/GenBank/DDBJ whole genome shotgun (WGS) entry which is preliminary data.</text>
</comment>
<dbReference type="Proteomes" id="UP001250662">
    <property type="component" value="Unassembled WGS sequence"/>
</dbReference>
<dbReference type="RefSeq" id="WP_311387739.1">
    <property type="nucleotide sequence ID" value="NZ_JAVRHU010000002.1"/>
</dbReference>
<gene>
    <name evidence="2" type="ORF">RM520_08710</name>
</gene>
<sequence>MKLSKIIKLIAFKSLVLVAACFMSCVDVLDIEDITNSDGNGLLVVEAILTDELKNQVVYLSRSDNRSDLERDTTFIPFLTPGLRPRDTVSVEEGAIIKLLDNEGREFAFTESRGGVYNSNEVFALQMGTTYQLDITTRDGNEYISKTMEIQGKAAIENVYTERAVSESGADGVAIFVDSQPIEGVTENYRYDYVETYKVIAPLWSNQEFKLTNYTLCPESEYTLEVVDREVQNRVCYNTIDSNTVIQTSTFNNTTDNIERFMVRFIGKDNFIITHRYSILVKQYVQSLESYTFYETLRKFSSSESLFSQIQPGELLANISRKDGNTEPVLGWFEAVSVAQQRIFFDFEDLFPEEELPDYPFNCQLLSVPERILWCPRGAPEQLRDGCPPGAIEGIVGNFYTYYAGDEPELAPNSTCPGPYVVTTNICGDCRLLGDNVEPEFWIE</sequence>
<protein>
    <submittedName>
        <fullName evidence="2">DUF4249 domain-containing protein</fullName>
    </submittedName>
</protein>
<feature type="chain" id="PRO_5045450506" evidence="1">
    <location>
        <begin position="20"/>
        <end position="444"/>
    </location>
</feature>
<evidence type="ECO:0000256" key="1">
    <source>
        <dbReference type="SAM" id="SignalP"/>
    </source>
</evidence>
<accession>A0ABU3BHR3</accession>
<reference evidence="2 3" key="1">
    <citation type="submission" date="2023-09" db="EMBL/GenBank/DDBJ databases">
        <authorList>
            <person name="Rey-Velasco X."/>
        </authorList>
    </citation>
    <scope>NUCLEOTIDE SEQUENCE [LARGE SCALE GENOMIC DNA]</scope>
    <source>
        <strain evidence="2 3">P007</strain>
    </source>
</reference>
<evidence type="ECO:0000313" key="2">
    <source>
        <dbReference type="EMBL" id="MDT0621706.1"/>
    </source>
</evidence>
<feature type="signal peptide" evidence="1">
    <location>
        <begin position="1"/>
        <end position="19"/>
    </location>
</feature>
<dbReference type="Pfam" id="PF14054">
    <property type="entry name" value="DUF4249"/>
    <property type="match status" value="1"/>
</dbReference>
<evidence type="ECO:0000313" key="3">
    <source>
        <dbReference type="Proteomes" id="UP001250662"/>
    </source>
</evidence>
<dbReference type="EMBL" id="JAVRHU010000002">
    <property type="protein sequence ID" value="MDT0621706.1"/>
    <property type="molecule type" value="Genomic_DNA"/>
</dbReference>
<keyword evidence="3" id="KW-1185">Reference proteome</keyword>
<keyword evidence="1" id="KW-0732">Signal</keyword>
<proteinExistence type="predicted"/>
<name>A0ABU3BHR3_9FLAO</name>